<dbReference type="Gene3D" id="3.40.190.10">
    <property type="entry name" value="Periplasmic binding protein-like II"/>
    <property type="match status" value="2"/>
</dbReference>
<protein>
    <submittedName>
        <fullName evidence="4">ABC transporter substrate-binding protein</fullName>
    </submittedName>
</protein>
<dbReference type="SMART" id="SM00062">
    <property type="entry name" value="PBPb"/>
    <property type="match status" value="1"/>
</dbReference>
<evidence type="ECO:0000313" key="4">
    <source>
        <dbReference type="EMBL" id="MEK8027551.1"/>
    </source>
</evidence>
<dbReference type="InterPro" id="IPR001638">
    <property type="entry name" value="Solute-binding_3/MltF_N"/>
</dbReference>
<evidence type="ECO:0000259" key="3">
    <source>
        <dbReference type="SMART" id="SM00062"/>
    </source>
</evidence>
<feature type="domain" description="Solute-binding protein family 3/N-terminal" evidence="3">
    <location>
        <begin position="50"/>
        <end position="282"/>
    </location>
</feature>
<dbReference type="SUPFAM" id="SSF53850">
    <property type="entry name" value="Periplasmic binding protein-like II"/>
    <property type="match status" value="1"/>
</dbReference>
<dbReference type="RefSeq" id="WP_341375335.1">
    <property type="nucleotide sequence ID" value="NZ_JBBUTF010000015.1"/>
</dbReference>
<name>A0ABU9BC99_9BURK</name>
<dbReference type="CDD" id="cd01004">
    <property type="entry name" value="PBP2_MidA_like"/>
    <property type="match status" value="1"/>
</dbReference>
<dbReference type="PANTHER" id="PTHR35936">
    <property type="entry name" value="MEMBRANE-BOUND LYTIC MUREIN TRANSGLYCOSYLASE F"/>
    <property type="match status" value="1"/>
</dbReference>
<dbReference type="EMBL" id="JBBUTF010000015">
    <property type="protein sequence ID" value="MEK8027551.1"/>
    <property type="molecule type" value="Genomic_DNA"/>
</dbReference>
<evidence type="ECO:0000256" key="2">
    <source>
        <dbReference type="SAM" id="SignalP"/>
    </source>
</evidence>
<feature type="chain" id="PRO_5047378030" evidence="2">
    <location>
        <begin position="22"/>
        <end position="299"/>
    </location>
</feature>
<evidence type="ECO:0000256" key="1">
    <source>
        <dbReference type="ARBA" id="ARBA00022729"/>
    </source>
</evidence>
<dbReference type="Pfam" id="PF00497">
    <property type="entry name" value="SBP_bac_3"/>
    <property type="match status" value="1"/>
</dbReference>
<keyword evidence="1 2" id="KW-0732">Signal</keyword>
<keyword evidence="5" id="KW-1185">Reference proteome</keyword>
<comment type="caution">
    <text evidence="4">The sequence shown here is derived from an EMBL/GenBank/DDBJ whole genome shotgun (WGS) entry which is preliminary data.</text>
</comment>
<sequence>MTIRTLLACTLLSAFTTVVQAQAVDVKIPVQTVDAKLRARLPPEILSAGVMTAVNNGSFPPYEIVTGTHSAIGASVDLTKALGEMLGIRIEHATVNGLAAILMGIKGGRYQFAIGPHGDFPDRQAHNDFVDFVQEYVVFAVTKGNPKAINGLDDTCGKRIAVMAAGSAEKVIKRQAEICKEAGKPALEVQSYQDQPTSTLAVRSGRADAFFSSQAPLTYFVAQSGGALELAGTGKKNGFGDLYQGSITPKGSALTGVLLEAYEKLFDNGSYAAIMKKWGLQGNMLKAPGVNLSNMVVGK</sequence>
<reference evidence="4 5" key="1">
    <citation type="submission" date="2024-04" db="EMBL/GenBank/DDBJ databases">
        <title>Novel species of the genus Ideonella isolated from streams.</title>
        <authorList>
            <person name="Lu H."/>
        </authorList>
    </citation>
    <scope>NUCLEOTIDE SEQUENCE [LARGE SCALE GENOMIC DNA]</scope>
    <source>
        <strain evidence="4 5">BYS139W</strain>
    </source>
</reference>
<organism evidence="4 5">
    <name type="scientific">Pseudaquabacterium rugosum</name>
    <dbReference type="NCBI Taxonomy" id="2984194"/>
    <lineage>
        <taxon>Bacteria</taxon>
        <taxon>Pseudomonadati</taxon>
        <taxon>Pseudomonadota</taxon>
        <taxon>Betaproteobacteria</taxon>
        <taxon>Burkholderiales</taxon>
        <taxon>Sphaerotilaceae</taxon>
        <taxon>Pseudaquabacterium</taxon>
    </lineage>
</organism>
<feature type="signal peptide" evidence="2">
    <location>
        <begin position="1"/>
        <end position="21"/>
    </location>
</feature>
<dbReference type="PANTHER" id="PTHR35936:SF17">
    <property type="entry name" value="ARGININE-BINDING EXTRACELLULAR PROTEIN ARTP"/>
    <property type="match status" value="1"/>
</dbReference>
<gene>
    <name evidence="4" type="ORF">AACH11_16430</name>
</gene>
<evidence type="ECO:0000313" key="5">
    <source>
        <dbReference type="Proteomes" id="UP001368500"/>
    </source>
</evidence>
<accession>A0ABU9BC99</accession>
<proteinExistence type="predicted"/>
<dbReference type="Proteomes" id="UP001368500">
    <property type="component" value="Unassembled WGS sequence"/>
</dbReference>